<dbReference type="KEGG" id="cput:CONPUDRAFT_99565"/>
<comment type="subcellular location">
    <subcellularLocation>
        <location evidence="1">Nucleus</location>
        <location evidence="1">Nucleolus</location>
    </subcellularLocation>
</comment>
<evidence type="ECO:0000256" key="2">
    <source>
        <dbReference type="ARBA" id="ARBA00006856"/>
    </source>
</evidence>
<dbReference type="PANTHER" id="PTHR18034">
    <property type="entry name" value="CELL CYCLE CONTROL PROTEIN CWF22-RELATED"/>
    <property type="match status" value="1"/>
</dbReference>
<dbReference type="InterPro" id="IPR016024">
    <property type="entry name" value="ARM-type_fold"/>
</dbReference>
<dbReference type="InterPro" id="IPR050781">
    <property type="entry name" value="CWC22_splicing_factor"/>
</dbReference>
<protein>
    <submittedName>
        <fullName evidence="6">ARM repeat-containing protein</fullName>
    </submittedName>
</protein>
<keyword evidence="7" id="KW-1185">Reference proteome</keyword>
<dbReference type="Gene3D" id="1.25.40.180">
    <property type="match status" value="1"/>
</dbReference>
<dbReference type="Proteomes" id="UP000053558">
    <property type="component" value="Unassembled WGS sequence"/>
</dbReference>
<dbReference type="PROSITE" id="PS51366">
    <property type="entry name" value="MI"/>
    <property type="match status" value="1"/>
</dbReference>
<dbReference type="GO" id="GO:0005730">
    <property type="term" value="C:nucleolus"/>
    <property type="evidence" value="ECO:0007669"/>
    <property type="project" value="UniProtKB-SubCell"/>
</dbReference>
<dbReference type="Pfam" id="PF02854">
    <property type="entry name" value="MIF4G"/>
    <property type="match status" value="1"/>
</dbReference>
<dbReference type="InterPro" id="IPR003890">
    <property type="entry name" value="MIF4G-like_typ-3"/>
</dbReference>
<evidence type="ECO:0000256" key="3">
    <source>
        <dbReference type="ARBA" id="ARBA00023242"/>
    </source>
</evidence>
<dbReference type="AlphaFoldDB" id="A0A5M3MXT5"/>
<dbReference type="OrthoDB" id="361797at2759"/>
<keyword evidence="3" id="KW-0539">Nucleus</keyword>
<dbReference type="OMA" id="CGNERNY"/>
<proteinExistence type="inferred from homology"/>
<evidence type="ECO:0000313" key="7">
    <source>
        <dbReference type="Proteomes" id="UP000053558"/>
    </source>
</evidence>
<dbReference type="GO" id="GO:0042274">
    <property type="term" value="P:ribosomal small subunit biogenesis"/>
    <property type="evidence" value="ECO:0007669"/>
    <property type="project" value="TreeGrafter"/>
</dbReference>
<dbReference type="PANTHER" id="PTHR18034:SF4">
    <property type="entry name" value="NUCLEOLAR MIF4G DOMAIN-CONTAINING PROTEIN 1"/>
    <property type="match status" value="1"/>
</dbReference>
<evidence type="ECO:0000256" key="4">
    <source>
        <dbReference type="SAM" id="MobiDB-lite"/>
    </source>
</evidence>
<feature type="region of interest" description="Disordered" evidence="4">
    <location>
        <begin position="270"/>
        <end position="289"/>
    </location>
</feature>
<accession>A0A5M3MXT5</accession>
<organism evidence="6 7">
    <name type="scientific">Coniophora puteana (strain RWD-64-598)</name>
    <name type="common">Brown rot fungus</name>
    <dbReference type="NCBI Taxonomy" id="741705"/>
    <lineage>
        <taxon>Eukaryota</taxon>
        <taxon>Fungi</taxon>
        <taxon>Dikarya</taxon>
        <taxon>Basidiomycota</taxon>
        <taxon>Agaricomycotina</taxon>
        <taxon>Agaricomycetes</taxon>
        <taxon>Agaricomycetidae</taxon>
        <taxon>Boletales</taxon>
        <taxon>Coniophorineae</taxon>
        <taxon>Coniophoraceae</taxon>
        <taxon>Coniophora</taxon>
    </lineage>
</organism>
<dbReference type="Pfam" id="PF02847">
    <property type="entry name" value="MA3"/>
    <property type="match status" value="1"/>
</dbReference>
<reference evidence="7" key="1">
    <citation type="journal article" date="2012" name="Science">
        <title>The Paleozoic origin of enzymatic lignin decomposition reconstructed from 31 fungal genomes.</title>
        <authorList>
            <person name="Floudas D."/>
            <person name="Binder M."/>
            <person name="Riley R."/>
            <person name="Barry K."/>
            <person name="Blanchette R.A."/>
            <person name="Henrissat B."/>
            <person name="Martinez A.T."/>
            <person name="Otillar R."/>
            <person name="Spatafora J.W."/>
            <person name="Yadav J.S."/>
            <person name="Aerts A."/>
            <person name="Benoit I."/>
            <person name="Boyd A."/>
            <person name="Carlson A."/>
            <person name="Copeland A."/>
            <person name="Coutinho P.M."/>
            <person name="de Vries R.P."/>
            <person name="Ferreira P."/>
            <person name="Findley K."/>
            <person name="Foster B."/>
            <person name="Gaskell J."/>
            <person name="Glotzer D."/>
            <person name="Gorecki P."/>
            <person name="Heitman J."/>
            <person name="Hesse C."/>
            <person name="Hori C."/>
            <person name="Igarashi K."/>
            <person name="Jurgens J.A."/>
            <person name="Kallen N."/>
            <person name="Kersten P."/>
            <person name="Kohler A."/>
            <person name="Kuees U."/>
            <person name="Kumar T.K.A."/>
            <person name="Kuo A."/>
            <person name="LaButti K."/>
            <person name="Larrondo L.F."/>
            <person name="Lindquist E."/>
            <person name="Ling A."/>
            <person name="Lombard V."/>
            <person name="Lucas S."/>
            <person name="Lundell T."/>
            <person name="Martin R."/>
            <person name="McLaughlin D.J."/>
            <person name="Morgenstern I."/>
            <person name="Morin E."/>
            <person name="Murat C."/>
            <person name="Nagy L.G."/>
            <person name="Nolan M."/>
            <person name="Ohm R.A."/>
            <person name="Patyshakuliyeva A."/>
            <person name="Rokas A."/>
            <person name="Ruiz-Duenas F.J."/>
            <person name="Sabat G."/>
            <person name="Salamov A."/>
            <person name="Samejima M."/>
            <person name="Schmutz J."/>
            <person name="Slot J.C."/>
            <person name="St John F."/>
            <person name="Stenlid J."/>
            <person name="Sun H."/>
            <person name="Sun S."/>
            <person name="Syed K."/>
            <person name="Tsang A."/>
            <person name="Wiebenga A."/>
            <person name="Young D."/>
            <person name="Pisabarro A."/>
            <person name="Eastwood D.C."/>
            <person name="Martin F."/>
            <person name="Cullen D."/>
            <person name="Grigoriev I.V."/>
            <person name="Hibbett D.S."/>
        </authorList>
    </citation>
    <scope>NUCLEOTIDE SEQUENCE [LARGE SCALE GENOMIC DNA]</scope>
    <source>
        <strain evidence="7">RWD-64-598 SS2</strain>
    </source>
</reference>
<evidence type="ECO:0000313" key="6">
    <source>
        <dbReference type="EMBL" id="EIW83932.1"/>
    </source>
</evidence>
<dbReference type="EMBL" id="JH711575">
    <property type="protein sequence ID" value="EIW83932.1"/>
    <property type="molecule type" value="Genomic_DNA"/>
</dbReference>
<evidence type="ECO:0000256" key="1">
    <source>
        <dbReference type="ARBA" id="ARBA00004604"/>
    </source>
</evidence>
<comment type="similarity">
    <text evidence="2">Belongs to the CWC22 family.</text>
</comment>
<gene>
    <name evidence="6" type="ORF">CONPUDRAFT_99565</name>
</gene>
<evidence type="ECO:0000259" key="5">
    <source>
        <dbReference type="PROSITE" id="PS51366"/>
    </source>
</evidence>
<comment type="caution">
    <text evidence="6">The sequence shown here is derived from an EMBL/GenBank/DDBJ whole genome shotgun (WGS) entry which is preliminary data.</text>
</comment>
<sequence>MSEQNMGSILDSIEEAYRKHRRHDVTSTLTTLIIEGISSHSSHLDSFVVLHAALISSLHKLVGVEFAAYLLQNAISAYERYLKAADQTTSEPGQALSGDVGKEASNLIVLLSELYNFQVISCILVYDIIRDLLSTALSELRVELLLKVLRNSGAQLRQDDPSALKDIVSLAQENLDKQSVSSSRTRFMMETLLNLKNNKANKKAATQHQGGDAVERLKKFLSGLGRKKHVLAHESLRVSLDDLRSAETKGKWWLVGAAWGGDPLVEQREELARRSGGASQKGKSDQDPTSIALAKLAKKQGMNTDIRRSIFVVIMTSDDYIDACERLAQLNLTEVQQREIIRVALRCCGNEKSYNPFYALVCQQLCQTSHSYKVTLQFCLWDFLRDLGETNVGGAEVIKNITDDGGAFDGENVSPTRIRNVAKAYAWWIARDCCTLMILKPVDFTVLKSQSRKFLRELFVQLFVASQVSSPLLLVPGAELPSGRNRSLVEEVFMKASRLENLAMGLTYFLTETFRKEEDLLKWGTTVARETLQTRIDQNSRL</sequence>
<dbReference type="InterPro" id="IPR003891">
    <property type="entry name" value="Initiation_fac_eIF4g_MI"/>
</dbReference>
<dbReference type="RefSeq" id="XP_007765784.1">
    <property type="nucleotide sequence ID" value="XM_007767594.1"/>
</dbReference>
<dbReference type="GeneID" id="19211940"/>
<dbReference type="SMART" id="SM00543">
    <property type="entry name" value="MIF4G"/>
    <property type="match status" value="1"/>
</dbReference>
<dbReference type="SMART" id="SM00544">
    <property type="entry name" value="MA3"/>
    <property type="match status" value="1"/>
</dbReference>
<dbReference type="SUPFAM" id="SSF48371">
    <property type="entry name" value="ARM repeat"/>
    <property type="match status" value="1"/>
</dbReference>
<dbReference type="GO" id="GO:0003723">
    <property type="term" value="F:RNA binding"/>
    <property type="evidence" value="ECO:0007669"/>
    <property type="project" value="InterPro"/>
</dbReference>
<name>A0A5M3MXT5_CONPW</name>
<feature type="domain" description="MI" evidence="5">
    <location>
        <begin position="305"/>
        <end position="444"/>
    </location>
</feature>